<dbReference type="RefSeq" id="WP_182658822.1">
    <property type="nucleotide sequence ID" value="NZ_BAAAQG010000007.1"/>
</dbReference>
<name>A0ABN2ILM0_9ACTN</name>
<organism evidence="8 9">
    <name type="scientific">Dietzia cercidiphylli</name>
    <dbReference type="NCBI Taxonomy" id="498199"/>
    <lineage>
        <taxon>Bacteria</taxon>
        <taxon>Bacillati</taxon>
        <taxon>Actinomycetota</taxon>
        <taxon>Actinomycetes</taxon>
        <taxon>Mycobacteriales</taxon>
        <taxon>Dietziaceae</taxon>
        <taxon>Dietzia</taxon>
    </lineage>
</organism>
<evidence type="ECO:0000313" key="9">
    <source>
        <dbReference type="Proteomes" id="UP001500383"/>
    </source>
</evidence>
<evidence type="ECO:0000256" key="4">
    <source>
        <dbReference type="ARBA" id="ARBA00023136"/>
    </source>
</evidence>
<sequence>MSALTVLALAVGFVLLIGGGEVLVRGAGGLAATLGISPLVVGLTVVAFATSAPEFAVSVDAALSGYPGLAVGNVVGSNIANILLILGLTAIVAPLVATSRIVRVDIPIMVLFSVVALLVALDGTISFLDGLLLFAGLVAYVVATIVISRKQDGGRAAAASEDPVGDGAGGGAARDAAAGDDAARDAAAGDDPAGGASAGETRSSGVASSHPVLVSSVFVVVGVALLVVGARLLVAAASDLASAWGMSDLVIGLTVVAVGTSLPEFATSVVAAIRGERDLAIGNIVGSNMFNIGAVLGMTSLITPIDVAPGAVRFDLPIMLAVSLALLPIAFTGMAIKRWEGLLFTGFYAAYVVYVVLQAADHDALDPFSAAMLWFVIPITALWLIGLATYELGLLRGRRQARARPVPAHDGATDTGTGGPG</sequence>
<dbReference type="PANTHER" id="PTHR10846">
    <property type="entry name" value="SODIUM/POTASSIUM/CALCIUM EXCHANGER"/>
    <property type="match status" value="1"/>
</dbReference>
<feature type="transmembrane region" description="Helical" evidence="6">
    <location>
        <begin position="280"/>
        <end position="302"/>
    </location>
</feature>
<dbReference type="NCBIfam" id="TIGR00367">
    <property type="entry name" value="calcium/sodium antiporter"/>
    <property type="match status" value="1"/>
</dbReference>
<keyword evidence="9" id="KW-1185">Reference proteome</keyword>
<feature type="transmembrane region" description="Helical" evidence="6">
    <location>
        <begin position="104"/>
        <end position="121"/>
    </location>
</feature>
<evidence type="ECO:0000313" key="8">
    <source>
        <dbReference type="EMBL" id="GAA1707053.1"/>
    </source>
</evidence>
<feature type="transmembrane region" description="Helical" evidence="6">
    <location>
        <begin position="372"/>
        <end position="395"/>
    </location>
</feature>
<dbReference type="InterPro" id="IPR004481">
    <property type="entry name" value="K/Na/Ca-exchanger"/>
</dbReference>
<comment type="caution">
    <text evidence="8">The sequence shown here is derived from an EMBL/GenBank/DDBJ whole genome shotgun (WGS) entry which is preliminary data.</text>
</comment>
<reference evidence="8 9" key="1">
    <citation type="journal article" date="2019" name="Int. J. Syst. Evol. Microbiol.">
        <title>The Global Catalogue of Microorganisms (GCM) 10K type strain sequencing project: providing services to taxonomists for standard genome sequencing and annotation.</title>
        <authorList>
            <consortium name="The Broad Institute Genomics Platform"/>
            <consortium name="The Broad Institute Genome Sequencing Center for Infectious Disease"/>
            <person name="Wu L."/>
            <person name="Ma J."/>
        </authorList>
    </citation>
    <scope>NUCLEOTIDE SEQUENCE [LARGE SCALE GENOMIC DNA]</scope>
    <source>
        <strain evidence="8 9">JCM 16002</strain>
    </source>
</reference>
<feature type="transmembrane region" description="Helical" evidence="6">
    <location>
        <begin position="342"/>
        <end position="360"/>
    </location>
</feature>
<dbReference type="PANTHER" id="PTHR10846:SF8">
    <property type="entry name" value="INNER MEMBRANE PROTEIN YRBG"/>
    <property type="match status" value="1"/>
</dbReference>
<feature type="domain" description="Sodium/calcium exchanger membrane region" evidence="7">
    <location>
        <begin position="217"/>
        <end position="356"/>
    </location>
</feature>
<keyword evidence="4 6" id="KW-0472">Membrane</keyword>
<gene>
    <name evidence="8" type="ORF">GCM10009831_15900</name>
</gene>
<feature type="transmembrane region" description="Helical" evidence="6">
    <location>
        <begin position="314"/>
        <end position="335"/>
    </location>
</feature>
<dbReference type="Proteomes" id="UP001500383">
    <property type="component" value="Unassembled WGS sequence"/>
</dbReference>
<dbReference type="Pfam" id="PF01699">
    <property type="entry name" value="Na_Ca_ex"/>
    <property type="match status" value="2"/>
</dbReference>
<keyword evidence="3 6" id="KW-1133">Transmembrane helix</keyword>
<protein>
    <recommendedName>
        <fullName evidence="7">Sodium/calcium exchanger membrane region domain-containing protein</fullName>
    </recommendedName>
</protein>
<evidence type="ECO:0000256" key="3">
    <source>
        <dbReference type="ARBA" id="ARBA00022989"/>
    </source>
</evidence>
<dbReference type="InterPro" id="IPR004837">
    <property type="entry name" value="NaCa_Exmemb"/>
</dbReference>
<evidence type="ECO:0000259" key="7">
    <source>
        <dbReference type="Pfam" id="PF01699"/>
    </source>
</evidence>
<feature type="region of interest" description="Disordered" evidence="5">
    <location>
        <begin position="184"/>
        <end position="206"/>
    </location>
</feature>
<evidence type="ECO:0000256" key="2">
    <source>
        <dbReference type="ARBA" id="ARBA00022692"/>
    </source>
</evidence>
<feature type="transmembrane region" description="Helical" evidence="6">
    <location>
        <begin position="79"/>
        <end position="97"/>
    </location>
</feature>
<dbReference type="EMBL" id="BAAAQG010000007">
    <property type="protein sequence ID" value="GAA1707053.1"/>
    <property type="molecule type" value="Genomic_DNA"/>
</dbReference>
<feature type="domain" description="Sodium/calcium exchanger membrane region" evidence="7">
    <location>
        <begin position="6"/>
        <end position="145"/>
    </location>
</feature>
<keyword evidence="2 6" id="KW-0812">Transmembrane</keyword>
<evidence type="ECO:0000256" key="1">
    <source>
        <dbReference type="ARBA" id="ARBA00004141"/>
    </source>
</evidence>
<dbReference type="Gene3D" id="1.20.1420.30">
    <property type="entry name" value="NCX, central ion-binding region"/>
    <property type="match status" value="2"/>
</dbReference>
<comment type="subcellular location">
    <subcellularLocation>
        <location evidence="1">Membrane</location>
        <topology evidence="1">Multi-pass membrane protein</topology>
    </subcellularLocation>
</comment>
<feature type="transmembrane region" description="Helical" evidence="6">
    <location>
        <begin position="212"/>
        <end position="237"/>
    </location>
</feature>
<feature type="transmembrane region" description="Helical" evidence="6">
    <location>
        <begin position="249"/>
        <end position="273"/>
    </location>
</feature>
<proteinExistence type="predicted"/>
<evidence type="ECO:0000256" key="5">
    <source>
        <dbReference type="SAM" id="MobiDB-lite"/>
    </source>
</evidence>
<feature type="compositionally biased region" description="Low complexity" evidence="5">
    <location>
        <begin position="184"/>
        <end position="199"/>
    </location>
</feature>
<feature type="region of interest" description="Disordered" evidence="5">
    <location>
        <begin position="157"/>
        <end position="176"/>
    </location>
</feature>
<accession>A0ABN2ILM0</accession>
<evidence type="ECO:0000256" key="6">
    <source>
        <dbReference type="SAM" id="Phobius"/>
    </source>
</evidence>
<dbReference type="InterPro" id="IPR044880">
    <property type="entry name" value="NCX_ion-bd_dom_sf"/>
</dbReference>
<feature type="transmembrane region" description="Helical" evidence="6">
    <location>
        <begin position="127"/>
        <end position="147"/>
    </location>
</feature>